<proteinExistence type="predicted"/>
<dbReference type="EMBL" id="JBHUMB010000006">
    <property type="protein sequence ID" value="MFD2742557.1"/>
    <property type="molecule type" value="Genomic_DNA"/>
</dbReference>
<name>A0ABW5UCY2_9SPHI</name>
<evidence type="ECO:0000313" key="2">
    <source>
        <dbReference type="Proteomes" id="UP001597418"/>
    </source>
</evidence>
<evidence type="ECO:0000313" key="1">
    <source>
        <dbReference type="EMBL" id="MFD2742557.1"/>
    </source>
</evidence>
<gene>
    <name evidence="1" type="ORF">ACFSQ6_04040</name>
</gene>
<protein>
    <recommendedName>
        <fullName evidence="3">DUF4905 domain-containing protein</fullName>
    </recommendedName>
</protein>
<organism evidence="1 2">
    <name type="scientific">Sphingobacterium populi</name>
    <dbReference type="NCBI Taxonomy" id="1812824"/>
    <lineage>
        <taxon>Bacteria</taxon>
        <taxon>Pseudomonadati</taxon>
        <taxon>Bacteroidota</taxon>
        <taxon>Sphingobacteriia</taxon>
        <taxon>Sphingobacteriales</taxon>
        <taxon>Sphingobacteriaceae</taxon>
        <taxon>Sphingobacterium</taxon>
    </lineage>
</organism>
<reference evidence="2" key="1">
    <citation type="journal article" date="2019" name="Int. J. Syst. Evol. Microbiol.">
        <title>The Global Catalogue of Microorganisms (GCM) 10K type strain sequencing project: providing services to taxonomists for standard genome sequencing and annotation.</title>
        <authorList>
            <consortium name="The Broad Institute Genomics Platform"/>
            <consortium name="The Broad Institute Genome Sequencing Center for Infectious Disease"/>
            <person name="Wu L."/>
            <person name="Ma J."/>
        </authorList>
    </citation>
    <scope>NUCLEOTIDE SEQUENCE [LARGE SCALE GENOMIC DNA]</scope>
    <source>
        <strain evidence="2">KCTC 42247</strain>
    </source>
</reference>
<dbReference type="Proteomes" id="UP001597418">
    <property type="component" value="Unassembled WGS sequence"/>
</dbReference>
<dbReference type="RefSeq" id="WP_380883881.1">
    <property type="nucleotide sequence ID" value="NZ_JBHUMB010000006.1"/>
</dbReference>
<sequence>MFKNTIKKAFQKDLIENIWKIEVNGYGDEIAVETRDSKTTNPTHQILRFADGAELMRYATGEKDWTMEGIQKDFLILKKVGEQTPVKEGIQVIQISTQKPVWISYEYVLIDVLEDYLHIRPRNLTTGGEQFVDISTGEVCPVNQTILQKYPKNRVSFPLPYDNPPDFFPTDHIPRDLWISKLPEAYLWCYHTQQVNGYDLHIAVSDLEAIHDEAIVQRAIPKMFPQPYFQVGSQIFFMADNKHEIVSYLV</sequence>
<keyword evidence="2" id="KW-1185">Reference proteome</keyword>
<accession>A0ABW5UCY2</accession>
<evidence type="ECO:0008006" key="3">
    <source>
        <dbReference type="Google" id="ProtNLM"/>
    </source>
</evidence>
<comment type="caution">
    <text evidence="1">The sequence shown here is derived from an EMBL/GenBank/DDBJ whole genome shotgun (WGS) entry which is preliminary data.</text>
</comment>